<protein>
    <submittedName>
        <fullName evidence="1">Uncharacterized protein</fullName>
    </submittedName>
</protein>
<reference evidence="1" key="1">
    <citation type="submission" date="2022-11" db="EMBL/GenBank/DDBJ databases">
        <title>Genome Sequence of Boeremia exigua.</title>
        <authorList>
            <person name="Buettner E."/>
        </authorList>
    </citation>
    <scope>NUCLEOTIDE SEQUENCE</scope>
    <source>
        <strain evidence="1">CU02</strain>
    </source>
</reference>
<name>A0ACC2HXU0_9PLEO</name>
<organism evidence="1 2">
    <name type="scientific">Boeremia exigua</name>
    <dbReference type="NCBI Taxonomy" id="749465"/>
    <lineage>
        <taxon>Eukaryota</taxon>
        <taxon>Fungi</taxon>
        <taxon>Dikarya</taxon>
        <taxon>Ascomycota</taxon>
        <taxon>Pezizomycotina</taxon>
        <taxon>Dothideomycetes</taxon>
        <taxon>Pleosporomycetidae</taxon>
        <taxon>Pleosporales</taxon>
        <taxon>Pleosporineae</taxon>
        <taxon>Didymellaceae</taxon>
        <taxon>Boeremia</taxon>
    </lineage>
</organism>
<accession>A0ACC2HXU0</accession>
<evidence type="ECO:0000313" key="1">
    <source>
        <dbReference type="EMBL" id="KAJ8107754.1"/>
    </source>
</evidence>
<sequence>MDDLSAREKEHETGHKEARSRESQLQEKIKDLERELKCLYPFTRLHNALDGTNDENNQLRDKVANPKCQNCLMKPNTTIEMQDLQENNNTLQKFITNKEELISDRDSKISMLEKQLDDKEELIKARDEEISMLKKQLYGYINARDEQIRKDQEQLRALVNMINDTKNQIMMDDDTDDDMLEV</sequence>
<comment type="caution">
    <text evidence="1">The sequence shown here is derived from an EMBL/GenBank/DDBJ whole genome shotgun (WGS) entry which is preliminary data.</text>
</comment>
<gene>
    <name evidence="1" type="ORF">OPT61_g8647</name>
</gene>
<keyword evidence="2" id="KW-1185">Reference proteome</keyword>
<proteinExistence type="predicted"/>
<dbReference type="EMBL" id="JAPHNI010000864">
    <property type="protein sequence ID" value="KAJ8107754.1"/>
    <property type="molecule type" value="Genomic_DNA"/>
</dbReference>
<evidence type="ECO:0000313" key="2">
    <source>
        <dbReference type="Proteomes" id="UP001153331"/>
    </source>
</evidence>
<dbReference type="Proteomes" id="UP001153331">
    <property type="component" value="Unassembled WGS sequence"/>
</dbReference>